<evidence type="ECO:0000256" key="1">
    <source>
        <dbReference type="SAM" id="MobiDB-lite"/>
    </source>
</evidence>
<feature type="region of interest" description="Disordered" evidence="1">
    <location>
        <begin position="1"/>
        <end position="28"/>
    </location>
</feature>
<evidence type="ECO:0000313" key="2">
    <source>
        <dbReference type="EMBL" id="MDT0342844.1"/>
    </source>
</evidence>
<protein>
    <recommendedName>
        <fullName evidence="4">TetR family transcriptional regulator</fullName>
    </recommendedName>
</protein>
<proteinExistence type="predicted"/>
<comment type="caution">
    <text evidence="2">The sequence shown here is derived from an EMBL/GenBank/DDBJ whole genome shotgun (WGS) entry which is preliminary data.</text>
</comment>
<accession>A0ABU2MML9</accession>
<organism evidence="2 3">
    <name type="scientific">Streptomyces litchfieldiae</name>
    <dbReference type="NCBI Taxonomy" id="3075543"/>
    <lineage>
        <taxon>Bacteria</taxon>
        <taxon>Bacillati</taxon>
        <taxon>Actinomycetota</taxon>
        <taxon>Actinomycetes</taxon>
        <taxon>Kitasatosporales</taxon>
        <taxon>Streptomycetaceae</taxon>
        <taxon>Streptomyces</taxon>
    </lineage>
</organism>
<dbReference type="EMBL" id="JAVREL010000004">
    <property type="protein sequence ID" value="MDT0342844.1"/>
    <property type="molecule type" value="Genomic_DNA"/>
</dbReference>
<keyword evidence="3" id="KW-1185">Reference proteome</keyword>
<evidence type="ECO:0008006" key="4">
    <source>
        <dbReference type="Google" id="ProtNLM"/>
    </source>
</evidence>
<dbReference type="Proteomes" id="UP001183246">
    <property type="component" value="Unassembled WGS sequence"/>
</dbReference>
<reference evidence="3" key="1">
    <citation type="submission" date="2023-07" db="EMBL/GenBank/DDBJ databases">
        <title>30 novel species of actinomycetes from the DSMZ collection.</title>
        <authorList>
            <person name="Nouioui I."/>
        </authorList>
    </citation>
    <scope>NUCLEOTIDE SEQUENCE [LARGE SCALE GENOMIC DNA]</scope>
    <source>
        <strain evidence="3">DSM 44938</strain>
    </source>
</reference>
<name>A0ABU2MML9_9ACTN</name>
<dbReference type="RefSeq" id="WP_311703978.1">
    <property type="nucleotide sequence ID" value="NZ_JAVREL010000004.1"/>
</dbReference>
<evidence type="ECO:0000313" key="3">
    <source>
        <dbReference type="Proteomes" id="UP001183246"/>
    </source>
</evidence>
<gene>
    <name evidence="2" type="ORF">RM590_09455</name>
</gene>
<sequence>MRQVVRAGGEVFDVRGEPQGGRGARSRAGPAALADQLTVAFEGVYAAVQASRADWPARRARALAELLIGAHQA</sequence>